<dbReference type="EMBL" id="JBHUHP010000016">
    <property type="protein sequence ID" value="MFD2093068.1"/>
    <property type="molecule type" value="Genomic_DNA"/>
</dbReference>
<organism evidence="7 8">
    <name type="scientific">Blastococcus deserti</name>
    <dbReference type="NCBI Taxonomy" id="2259033"/>
    <lineage>
        <taxon>Bacteria</taxon>
        <taxon>Bacillati</taxon>
        <taxon>Actinomycetota</taxon>
        <taxon>Actinomycetes</taxon>
        <taxon>Geodermatophilales</taxon>
        <taxon>Geodermatophilaceae</taxon>
        <taxon>Blastococcus</taxon>
    </lineage>
</organism>
<keyword evidence="5" id="KW-0560">Oxidoreductase</keyword>
<evidence type="ECO:0000256" key="4">
    <source>
        <dbReference type="ARBA" id="ARBA00022827"/>
    </source>
</evidence>
<dbReference type="InterPro" id="IPR050416">
    <property type="entry name" value="FAD-linked_Oxidoreductase"/>
</dbReference>
<proteinExistence type="inferred from homology"/>
<comment type="cofactor">
    <cofactor evidence="1">
        <name>FAD</name>
        <dbReference type="ChEBI" id="CHEBI:57692"/>
    </cofactor>
</comment>
<dbReference type="PANTHER" id="PTHR42973">
    <property type="entry name" value="BINDING OXIDOREDUCTASE, PUTATIVE (AFU_ORTHOLOGUE AFUA_1G17690)-RELATED"/>
    <property type="match status" value="1"/>
</dbReference>
<dbReference type="Gene3D" id="3.40.462.20">
    <property type="match status" value="1"/>
</dbReference>
<protein>
    <submittedName>
        <fullName evidence="7">FAD-binding oxidoreductase</fullName>
    </submittedName>
</protein>
<evidence type="ECO:0000256" key="2">
    <source>
        <dbReference type="ARBA" id="ARBA00005466"/>
    </source>
</evidence>
<dbReference type="InterPro" id="IPR006093">
    <property type="entry name" value="Oxy_OxRdtase_FAD_BS"/>
</dbReference>
<keyword evidence="4" id="KW-0274">FAD</keyword>
<dbReference type="InterPro" id="IPR016169">
    <property type="entry name" value="FAD-bd_PCMH_sub2"/>
</dbReference>
<dbReference type="InterPro" id="IPR036318">
    <property type="entry name" value="FAD-bd_PCMH-like_sf"/>
</dbReference>
<gene>
    <name evidence="7" type="ORF">ACFSHS_15960</name>
</gene>
<dbReference type="Gene3D" id="3.30.43.10">
    <property type="entry name" value="Uridine Diphospho-n-acetylenolpyruvylglucosamine Reductase, domain 2"/>
    <property type="match status" value="1"/>
</dbReference>
<dbReference type="InterPro" id="IPR006094">
    <property type="entry name" value="Oxid_FAD_bind_N"/>
</dbReference>
<sequence length="469" mass="49112">MTQQQMATTAPSRAEALRGLCGGSVQLPGDPAYDMARSPWNLQMRDHPAAVAYPAFPDEVAEVLRAAAAAGLKVAPQGTGHGAPPLEGRLADAVLLRTSAMTELDVDPDRRTVRAGAGVLWGDLTDIVGRHGLAARHPSSPDVGVVGYTLGGGIGWYARKLGLQCNAVSAVELVLADGTFVRATADRDAELFWALRGGAAPLGVVTAMEFEVFPLATVVAGHLSWDWTAVERVLPAWVAWCADAPEEATTSFRLLDVPVDDAIPAELRGRRIAMIDGAVLGDDAGAREVLAPLRALRPEFDTVARVPAASLVRLHLEPEGPTPAYASSTLISGLPDAAVARVVEAVGPGSGTRLAAAELRQLGGALSRPEPDGGALSALDGQFLALGLGLGGGNDDEWDRQRADAARFLSAVEPWASGRQYLPMLDERTDTRKVFPPGVHARLSAVRRAADPGGLFLAAHHEGTRVPAT</sequence>
<evidence type="ECO:0000256" key="5">
    <source>
        <dbReference type="ARBA" id="ARBA00023002"/>
    </source>
</evidence>
<name>A0ABW4XEJ9_9ACTN</name>
<dbReference type="PANTHER" id="PTHR42973:SF39">
    <property type="entry name" value="FAD-BINDING PCMH-TYPE DOMAIN-CONTAINING PROTEIN"/>
    <property type="match status" value="1"/>
</dbReference>
<keyword evidence="3" id="KW-0285">Flavoprotein</keyword>
<evidence type="ECO:0000313" key="8">
    <source>
        <dbReference type="Proteomes" id="UP001597402"/>
    </source>
</evidence>
<dbReference type="PROSITE" id="PS00862">
    <property type="entry name" value="OX2_COVAL_FAD"/>
    <property type="match status" value="1"/>
</dbReference>
<dbReference type="InterPro" id="IPR016166">
    <property type="entry name" value="FAD-bd_PCMH"/>
</dbReference>
<evidence type="ECO:0000256" key="1">
    <source>
        <dbReference type="ARBA" id="ARBA00001974"/>
    </source>
</evidence>
<dbReference type="RefSeq" id="WP_376878187.1">
    <property type="nucleotide sequence ID" value="NZ_JBHUHP010000016.1"/>
</dbReference>
<keyword evidence="8" id="KW-1185">Reference proteome</keyword>
<dbReference type="SUPFAM" id="SSF56176">
    <property type="entry name" value="FAD-binding/transporter-associated domain-like"/>
    <property type="match status" value="1"/>
</dbReference>
<dbReference type="Pfam" id="PF01565">
    <property type="entry name" value="FAD_binding_4"/>
    <property type="match status" value="1"/>
</dbReference>
<dbReference type="InterPro" id="IPR016167">
    <property type="entry name" value="FAD-bd_PCMH_sub1"/>
</dbReference>
<dbReference type="PROSITE" id="PS51387">
    <property type="entry name" value="FAD_PCMH"/>
    <property type="match status" value="1"/>
</dbReference>
<evidence type="ECO:0000259" key="6">
    <source>
        <dbReference type="PROSITE" id="PS51387"/>
    </source>
</evidence>
<evidence type="ECO:0000256" key="3">
    <source>
        <dbReference type="ARBA" id="ARBA00022630"/>
    </source>
</evidence>
<comment type="caution">
    <text evidence="7">The sequence shown here is derived from an EMBL/GenBank/DDBJ whole genome shotgun (WGS) entry which is preliminary data.</text>
</comment>
<dbReference type="Proteomes" id="UP001597402">
    <property type="component" value="Unassembled WGS sequence"/>
</dbReference>
<reference evidence="8" key="1">
    <citation type="journal article" date="2019" name="Int. J. Syst. Evol. Microbiol.">
        <title>The Global Catalogue of Microorganisms (GCM) 10K type strain sequencing project: providing services to taxonomists for standard genome sequencing and annotation.</title>
        <authorList>
            <consortium name="The Broad Institute Genomics Platform"/>
            <consortium name="The Broad Institute Genome Sequencing Center for Infectious Disease"/>
            <person name="Wu L."/>
            <person name="Ma J."/>
        </authorList>
    </citation>
    <scope>NUCLEOTIDE SEQUENCE [LARGE SCALE GENOMIC DNA]</scope>
    <source>
        <strain evidence="8">JCM 3338</strain>
    </source>
</reference>
<comment type="similarity">
    <text evidence="2">Belongs to the oxygen-dependent FAD-linked oxidoreductase family.</text>
</comment>
<feature type="domain" description="FAD-binding PCMH-type" evidence="6">
    <location>
        <begin position="44"/>
        <end position="215"/>
    </location>
</feature>
<accession>A0ABW4XEJ9</accession>
<evidence type="ECO:0000313" key="7">
    <source>
        <dbReference type="EMBL" id="MFD2093068.1"/>
    </source>
</evidence>
<dbReference type="Gene3D" id="3.30.465.10">
    <property type="match status" value="1"/>
</dbReference>